<dbReference type="RefSeq" id="WP_284382744.1">
    <property type="nucleotide sequence ID" value="NZ_BSNM01000016.1"/>
</dbReference>
<gene>
    <name evidence="1" type="ORF">GCM10007876_31490</name>
</gene>
<dbReference type="EMBL" id="BSNM01000016">
    <property type="protein sequence ID" value="GLQ32670.1"/>
    <property type="molecule type" value="Genomic_DNA"/>
</dbReference>
<reference evidence="1" key="1">
    <citation type="journal article" date="2014" name="Int. J. Syst. Evol. Microbiol.">
        <title>Complete genome sequence of Corynebacterium casei LMG S-19264T (=DSM 44701T), isolated from a smear-ripened cheese.</title>
        <authorList>
            <consortium name="US DOE Joint Genome Institute (JGI-PGF)"/>
            <person name="Walter F."/>
            <person name="Albersmeier A."/>
            <person name="Kalinowski J."/>
            <person name="Ruckert C."/>
        </authorList>
    </citation>
    <scope>NUCLEOTIDE SEQUENCE</scope>
    <source>
        <strain evidence="1">NBRC 110071</strain>
    </source>
</reference>
<evidence type="ECO:0000313" key="2">
    <source>
        <dbReference type="Proteomes" id="UP001161389"/>
    </source>
</evidence>
<dbReference type="Proteomes" id="UP001161389">
    <property type="component" value="Unassembled WGS sequence"/>
</dbReference>
<dbReference type="AlphaFoldDB" id="A0AA37SB11"/>
<comment type="caution">
    <text evidence="1">The sequence shown here is derived from an EMBL/GenBank/DDBJ whole genome shotgun (WGS) entry which is preliminary data.</text>
</comment>
<proteinExistence type="predicted"/>
<keyword evidence="2" id="KW-1185">Reference proteome</keyword>
<sequence length="136" mass="15666">MAKQHGHTDITREGQLFICRPQGGFNMEGAQEYELAFAKEVVKIQDRPWAIMEVLQRFEAASPEVMKRIGAQFTWCAQNNCRWLAVVNESPLMAHLVQQYLGDSGLELQIFTEEEEALRWLRQCLQDDPQVQQITG</sequence>
<protein>
    <submittedName>
        <fullName evidence="1">Uncharacterized protein</fullName>
    </submittedName>
</protein>
<name>A0AA37SB11_9GAMM</name>
<evidence type="ECO:0000313" key="1">
    <source>
        <dbReference type="EMBL" id="GLQ32670.1"/>
    </source>
</evidence>
<organism evidence="1 2">
    <name type="scientific">Litoribrevibacter albus</name>
    <dbReference type="NCBI Taxonomy" id="1473156"/>
    <lineage>
        <taxon>Bacteria</taxon>
        <taxon>Pseudomonadati</taxon>
        <taxon>Pseudomonadota</taxon>
        <taxon>Gammaproteobacteria</taxon>
        <taxon>Oceanospirillales</taxon>
        <taxon>Oceanospirillaceae</taxon>
        <taxon>Litoribrevibacter</taxon>
    </lineage>
</organism>
<accession>A0AA37SB11</accession>
<reference evidence="1" key="2">
    <citation type="submission" date="2023-01" db="EMBL/GenBank/DDBJ databases">
        <title>Draft genome sequence of Litoribrevibacter albus strain NBRC 110071.</title>
        <authorList>
            <person name="Sun Q."/>
            <person name="Mori K."/>
        </authorList>
    </citation>
    <scope>NUCLEOTIDE SEQUENCE</scope>
    <source>
        <strain evidence="1">NBRC 110071</strain>
    </source>
</reference>